<keyword evidence="2" id="KW-1133">Transmembrane helix</keyword>
<evidence type="ECO:0000256" key="1">
    <source>
        <dbReference type="SAM" id="MobiDB-lite"/>
    </source>
</evidence>
<sequence length="704" mass="74782">MTALLPPPATAVRGRHAAPDTGTADRKFRPDIEGLRAIAVLLVVLYHAGVPGLSGGYVGVDVFFVISGYLITTHLLPGLLAGRGIGLGTFYARRIRRLLPLASMVVVTTVVVTWWLLSALQARQVGIDALWAAVFAVNIHLALTGVDYQANQDPSPLQHFWSLAVEEQFYLFWPLLLLAVVTLAVRTRRIPARTAAFGLIVVIVLGSLGYSVYLTAAEPTYAYFLTTTRAWELGVGALVAIAAPWLARIGPLQSAPVAGTGLAMIALAAVWFTEATPFPGAAALLPVVGTAVVIVAGLARTHRVESLLFDRSPVQALGRLSYGWYLWHWPVLILGEMYLQRSLRLPEALALVAIALWMAMCSSIAVETPLRTYPALVASTARSLRFGLVLVLISALTGACAAYVAPRLMGLGAQAATVTAPADVLSAVVAGQATTALPANLTPDLLEAADDKPDLNAADGISCMVGLLTADLSSEPGGSCVAGGTEDGDTTVVLAGDSHAYHWIPALREIAVDRGWRLVSLTKSGCSLYDVTMVNTQLKREYTECTEWRTKVFERIEQEKPALVITSGAIFSEREGDFAQRWVEGVGSTVGRLTAAGVPTVVLEDIPYPRKDVPKCVAQNPTDIAESCGLTVSEAMSDPERRAGTATAAAAAGATVVDPQPWFCGPERCPVVVGQYLLYSDNSHMTATYSRALVPLLAAQLPSP</sequence>
<dbReference type="GO" id="GO:0016020">
    <property type="term" value="C:membrane"/>
    <property type="evidence" value="ECO:0007669"/>
    <property type="project" value="TreeGrafter"/>
</dbReference>
<feature type="transmembrane region" description="Helical" evidence="2">
    <location>
        <begin position="98"/>
        <end position="117"/>
    </location>
</feature>
<dbReference type="RefSeq" id="WP_137450753.1">
    <property type="nucleotide sequence ID" value="NZ_SZZH01000004.1"/>
</dbReference>
<keyword evidence="2" id="KW-0472">Membrane</keyword>
<feature type="domain" description="SGNH" evidence="4">
    <location>
        <begin position="476"/>
        <end position="698"/>
    </location>
</feature>
<dbReference type="InterPro" id="IPR002656">
    <property type="entry name" value="Acyl_transf_3_dom"/>
</dbReference>
<feature type="transmembrane region" description="Helical" evidence="2">
    <location>
        <begin position="34"/>
        <end position="50"/>
    </location>
</feature>
<keyword evidence="5" id="KW-0808">Transferase</keyword>
<feature type="transmembrane region" description="Helical" evidence="2">
    <location>
        <begin position="197"/>
        <end position="216"/>
    </location>
</feature>
<feature type="transmembrane region" description="Helical" evidence="2">
    <location>
        <begin position="348"/>
        <end position="366"/>
    </location>
</feature>
<evidence type="ECO:0000313" key="6">
    <source>
        <dbReference type="Proteomes" id="UP000306985"/>
    </source>
</evidence>
<keyword evidence="2" id="KW-0812">Transmembrane</keyword>
<dbReference type="Pfam" id="PF01757">
    <property type="entry name" value="Acyl_transf_3"/>
    <property type="match status" value="1"/>
</dbReference>
<feature type="transmembrane region" description="Helical" evidence="2">
    <location>
        <begin position="228"/>
        <end position="247"/>
    </location>
</feature>
<name>A0A4U6QCM5_9ACTN</name>
<feature type="transmembrane region" description="Helical" evidence="2">
    <location>
        <begin position="386"/>
        <end position="405"/>
    </location>
</feature>
<comment type="caution">
    <text evidence="5">The sequence shown here is derived from an EMBL/GenBank/DDBJ whole genome shotgun (WGS) entry which is preliminary data.</text>
</comment>
<dbReference type="OrthoDB" id="3404679at2"/>
<evidence type="ECO:0000256" key="2">
    <source>
        <dbReference type="SAM" id="Phobius"/>
    </source>
</evidence>
<feature type="domain" description="Acyltransferase 3" evidence="3">
    <location>
        <begin position="31"/>
        <end position="360"/>
    </location>
</feature>
<feature type="region of interest" description="Disordered" evidence="1">
    <location>
        <begin position="1"/>
        <end position="25"/>
    </location>
</feature>
<dbReference type="InterPro" id="IPR043968">
    <property type="entry name" value="SGNH"/>
</dbReference>
<gene>
    <name evidence="5" type="ORF">FDO65_16075</name>
</gene>
<organism evidence="5 6">
    <name type="scientific">Nakamurella flava</name>
    <dbReference type="NCBI Taxonomy" id="2576308"/>
    <lineage>
        <taxon>Bacteria</taxon>
        <taxon>Bacillati</taxon>
        <taxon>Actinomycetota</taxon>
        <taxon>Actinomycetes</taxon>
        <taxon>Nakamurellales</taxon>
        <taxon>Nakamurellaceae</taxon>
        <taxon>Nakamurella</taxon>
    </lineage>
</organism>
<dbReference type="PANTHER" id="PTHR23028:SF53">
    <property type="entry name" value="ACYL_TRANSF_3 DOMAIN-CONTAINING PROTEIN"/>
    <property type="match status" value="1"/>
</dbReference>
<feature type="transmembrane region" description="Helical" evidence="2">
    <location>
        <begin position="169"/>
        <end position="185"/>
    </location>
</feature>
<evidence type="ECO:0000313" key="5">
    <source>
        <dbReference type="EMBL" id="TKV57669.1"/>
    </source>
</evidence>
<evidence type="ECO:0000259" key="4">
    <source>
        <dbReference type="Pfam" id="PF19040"/>
    </source>
</evidence>
<feature type="transmembrane region" description="Helical" evidence="2">
    <location>
        <begin position="278"/>
        <end position="299"/>
    </location>
</feature>
<feature type="transmembrane region" description="Helical" evidence="2">
    <location>
        <begin position="62"/>
        <end position="86"/>
    </location>
</feature>
<dbReference type="PANTHER" id="PTHR23028">
    <property type="entry name" value="ACETYLTRANSFERASE"/>
    <property type="match status" value="1"/>
</dbReference>
<dbReference type="GO" id="GO:0009103">
    <property type="term" value="P:lipopolysaccharide biosynthetic process"/>
    <property type="evidence" value="ECO:0007669"/>
    <property type="project" value="TreeGrafter"/>
</dbReference>
<dbReference type="EMBL" id="SZZH01000004">
    <property type="protein sequence ID" value="TKV57669.1"/>
    <property type="molecule type" value="Genomic_DNA"/>
</dbReference>
<protein>
    <submittedName>
        <fullName evidence="5">Acyltransferase</fullName>
    </submittedName>
</protein>
<proteinExistence type="predicted"/>
<dbReference type="Pfam" id="PF19040">
    <property type="entry name" value="SGNH"/>
    <property type="match status" value="1"/>
</dbReference>
<accession>A0A4U6QCM5</accession>
<dbReference type="GO" id="GO:0016747">
    <property type="term" value="F:acyltransferase activity, transferring groups other than amino-acyl groups"/>
    <property type="evidence" value="ECO:0007669"/>
    <property type="project" value="InterPro"/>
</dbReference>
<dbReference type="AlphaFoldDB" id="A0A4U6QCM5"/>
<dbReference type="InterPro" id="IPR050879">
    <property type="entry name" value="Acyltransferase_3"/>
</dbReference>
<reference evidence="5 6" key="1">
    <citation type="submission" date="2019-05" db="EMBL/GenBank/DDBJ databases">
        <title>Nakamurella sp. N5BH11, whole genome shotgun sequence.</title>
        <authorList>
            <person name="Tuo L."/>
        </authorList>
    </citation>
    <scope>NUCLEOTIDE SEQUENCE [LARGE SCALE GENOMIC DNA]</scope>
    <source>
        <strain evidence="5 6">N5BH11</strain>
    </source>
</reference>
<keyword evidence="5" id="KW-0012">Acyltransferase</keyword>
<keyword evidence="6" id="KW-1185">Reference proteome</keyword>
<feature type="transmembrane region" description="Helical" evidence="2">
    <location>
        <begin position="254"/>
        <end position="272"/>
    </location>
</feature>
<evidence type="ECO:0000259" key="3">
    <source>
        <dbReference type="Pfam" id="PF01757"/>
    </source>
</evidence>
<dbReference type="Proteomes" id="UP000306985">
    <property type="component" value="Unassembled WGS sequence"/>
</dbReference>